<dbReference type="KEGG" id="tpx:Turpa_3238"/>
<comment type="cofactor">
    <cofactor evidence="2">
        <name>Mg(2+)</name>
        <dbReference type="ChEBI" id="CHEBI:18420"/>
    </cofactor>
</comment>
<evidence type="ECO:0000256" key="2">
    <source>
        <dbReference type="ARBA" id="ARBA00001946"/>
    </source>
</evidence>
<evidence type="ECO:0000256" key="4">
    <source>
        <dbReference type="ARBA" id="ARBA00012458"/>
    </source>
</evidence>
<keyword evidence="5" id="KW-0808">Transferase</keyword>
<dbReference type="Pfam" id="PF00809">
    <property type="entry name" value="Pterin_bind"/>
    <property type="match status" value="1"/>
</dbReference>
<evidence type="ECO:0000256" key="9">
    <source>
        <dbReference type="SAM" id="MobiDB-lite"/>
    </source>
</evidence>
<dbReference type="EMBL" id="CP002959">
    <property type="protein sequence ID" value="AFM13877.1"/>
    <property type="molecule type" value="Genomic_DNA"/>
</dbReference>
<dbReference type="CDD" id="cd00739">
    <property type="entry name" value="DHPS"/>
    <property type="match status" value="1"/>
</dbReference>
<comment type="pathway">
    <text evidence="3">Cofactor biosynthesis; tetrahydrofolate biosynthesis; 7,8-dihydrofolate from 2-amino-4-hydroxy-6-hydroxymethyl-7,8-dihydropteridine diphosphate and 4-aminobenzoate: step 1/2.</text>
</comment>
<evidence type="ECO:0000256" key="1">
    <source>
        <dbReference type="ARBA" id="ARBA00000012"/>
    </source>
</evidence>
<dbReference type="EC" id="2.5.1.15" evidence="4"/>
<evidence type="ECO:0000256" key="8">
    <source>
        <dbReference type="ARBA" id="ARBA00022909"/>
    </source>
</evidence>
<dbReference type="HOGENOM" id="CLU_008023_0_2_12"/>
<protein>
    <recommendedName>
        <fullName evidence="4">dihydropteroate synthase</fullName>
        <ecNumber evidence="4">2.5.1.15</ecNumber>
    </recommendedName>
</protein>
<dbReference type="STRING" id="869212.Turpa_3238"/>
<accession>I4B9C0</accession>
<dbReference type="GO" id="GO:0005829">
    <property type="term" value="C:cytosol"/>
    <property type="evidence" value="ECO:0007669"/>
    <property type="project" value="TreeGrafter"/>
</dbReference>
<dbReference type="GO" id="GO:0046656">
    <property type="term" value="P:folic acid biosynthetic process"/>
    <property type="evidence" value="ECO:0007669"/>
    <property type="project" value="UniProtKB-KW"/>
</dbReference>
<dbReference type="PROSITE" id="PS50972">
    <property type="entry name" value="PTERIN_BINDING"/>
    <property type="match status" value="1"/>
</dbReference>
<proteinExistence type="predicted"/>
<gene>
    <name evidence="11" type="ordered locus">Turpa_3238</name>
</gene>
<comment type="catalytic activity">
    <reaction evidence="1">
        <text>(7,8-dihydropterin-6-yl)methyl diphosphate + 4-aminobenzoate = 7,8-dihydropteroate + diphosphate</text>
        <dbReference type="Rhea" id="RHEA:19949"/>
        <dbReference type="ChEBI" id="CHEBI:17836"/>
        <dbReference type="ChEBI" id="CHEBI:17839"/>
        <dbReference type="ChEBI" id="CHEBI:33019"/>
        <dbReference type="ChEBI" id="CHEBI:72950"/>
        <dbReference type="EC" id="2.5.1.15"/>
    </reaction>
</comment>
<feature type="compositionally biased region" description="Low complexity" evidence="9">
    <location>
        <begin position="1"/>
        <end position="18"/>
    </location>
</feature>
<organism evidence="11 12">
    <name type="scientific">Turneriella parva (strain ATCC BAA-1111 / DSM 21527 / NCTC 11395 / H)</name>
    <name type="common">Leptospira parva</name>
    <dbReference type="NCBI Taxonomy" id="869212"/>
    <lineage>
        <taxon>Bacteria</taxon>
        <taxon>Pseudomonadati</taxon>
        <taxon>Spirochaetota</taxon>
        <taxon>Spirochaetia</taxon>
        <taxon>Leptospirales</taxon>
        <taxon>Leptospiraceae</taxon>
        <taxon>Turneriella</taxon>
    </lineage>
</organism>
<dbReference type="Gene3D" id="3.20.20.20">
    <property type="entry name" value="Dihydropteroate synthase-like"/>
    <property type="match status" value="1"/>
</dbReference>
<name>I4B9C0_TURPD</name>
<feature type="domain" description="Pterin-binding" evidence="10">
    <location>
        <begin position="29"/>
        <end position="284"/>
    </location>
</feature>
<dbReference type="PANTHER" id="PTHR20941:SF1">
    <property type="entry name" value="FOLIC ACID SYNTHESIS PROTEIN FOL1"/>
    <property type="match status" value="1"/>
</dbReference>
<sequence length="294" mass="31436">MHSDSSLSPLGPAGSSPRVRGKGGRGERVQLWGVINLTPNSFFAGSRAEGLGALNRAAQMLADGAAKIDVGAESTRPGAETISATDQLNVLFPFIDQFAAVHGQNNLSRISVDTRDIAVMRACLDKGVTTINDVSGGDDAIYELVGKSGCDYVLMHTKGDPKTMQQAATYGNATAEVLAYLQEHTEKLAAAGAKRTQIIWDTGIGFGKLAEHNLELIARHEIFSAHGVRLLAGVSRKSFIGHFTGKSDPADRLIGTLAVQTYLTLRGLDILRVHDVKEMAETLKVISAIQHYEL</sequence>
<feature type="region of interest" description="Disordered" evidence="9">
    <location>
        <begin position="1"/>
        <end position="25"/>
    </location>
</feature>
<keyword evidence="12" id="KW-1185">Reference proteome</keyword>
<dbReference type="InterPro" id="IPR011005">
    <property type="entry name" value="Dihydropteroate_synth-like_sf"/>
</dbReference>
<evidence type="ECO:0000256" key="5">
    <source>
        <dbReference type="ARBA" id="ARBA00022679"/>
    </source>
</evidence>
<dbReference type="GO" id="GO:0004156">
    <property type="term" value="F:dihydropteroate synthase activity"/>
    <property type="evidence" value="ECO:0007669"/>
    <property type="project" value="UniProtKB-EC"/>
</dbReference>
<dbReference type="PATRIC" id="fig|869212.3.peg.3269"/>
<evidence type="ECO:0000256" key="6">
    <source>
        <dbReference type="ARBA" id="ARBA00022723"/>
    </source>
</evidence>
<evidence type="ECO:0000259" key="10">
    <source>
        <dbReference type="PROSITE" id="PS50972"/>
    </source>
</evidence>
<dbReference type="Proteomes" id="UP000006048">
    <property type="component" value="Chromosome"/>
</dbReference>
<dbReference type="InterPro" id="IPR000489">
    <property type="entry name" value="Pterin-binding_dom"/>
</dbReference>
<dbReference type="NCBIfam" id="TIGR01496">
    <property type="entry name" value="DHPS"/>
    <property type="match status" value="1"/>
</dbReference>
<evidence type="ECO:0000313" key="12">
    <source>
        <dbReference type="Proteomes" id="UP000006048"/>
    </source>
</evidence>
<keyword evidence="6" id="KW-0479">Metal-binding</keyword>
<dbReference type="PANTHER" id="PTHR20941">
    <property type="entry name" value="FOLATE SYNTHESIS PROTEINS"/>
    <property type="match status" value="1"/>
</dbReference>
<reference evidence="11 12" key="1">
    <citation type="submission" date="2012-06" db="EMBL/GenBank/DDBJ databases">
        <title>The complete chromosome of genome of Turneriella parva DSM 21527.</title>
        <authorList>
            <consortium name="US DOE Joint Genome Institute (JGI-PGF)"/>
            <person name="Lucas S."/>
            <person name="Han J."/>
            <person name="Lapidus A."/>
            <person name="Bruce D."/>
            <person name="Goodwin L."/>
            <person name="Pitluck S."/>
            <person name="Peters L."/>
            <person name="Kyrpides N."/>
            <person name="Mavromatis K."/>
            <person name="Ivanova N."/>
            <person name="Mikhailova N."/>
            <person name="Chertkov O."/>
            <person name="Detter J.C."/>
            <person name="Tapia R."/>
            <person name="Han C."/>
            <person name="Land M."/>
            <person name="Hauser L."/>
            <person name="Markowitz V."/>
            <person name="Cheng J.-F."/>
            <person name="Hugenholtz P."/>
            <person name="Woyke T."/>
            <person name="Wu D."/>
            <person name="Gronow S."/>
            <person name="Wellnitz S."/>
            <person name="Brambilla E."/>
            <person name="Klenk H.-P."/>
            <person name="Eisen J.A."/>
        </authorList>
    </citation>
    <scope>NUCLEOTIDE SEQUENCE [LARGE SCALE GENOMIC DNA]</scope>
    <source>
        <strain evidence="12">ATCC BAA-1111 / DSM 21527 / NCTC 11395 / H</strain>
    </source>
</reference>
<dbReference type="GO" id="GO:0046872">
    <property type="term" value="F:metal ion binding"/>
    <property type="evidence" value="ECO:0007669"/>
    <property type="project" value="UniProtKB-KW"/>
</dbReference>
<dbReference type="InterPro" id="IPR045031">
    <property type="entry name" value="DHP_synth-like"/>
</dbReference>
<dbReference type="AlphaFoldDB" id="I4B9C0"/>
<keyword evidence="8" id="KW-0289">Folate biosynthesis</keyword>
<evidence type="ECO:0000256" key="7">
    <source>
        <dbReference type="ARBA" id="ARBA00022842"/>
    </source>
</evidence>
<dbReference type="InterPro" id="IPR006390">
    <property type="entry name" value="DHP_synth_dom"/>
</dbReference>
<evidence type="ECO:0000256" key="3">
    <source>
        <dbReference type="ARBA" id="ARBA00004763"/>
    </source>
</evidence>
<evidence type="ECO:0000313" key="11">
    <source>
        <dbReference type="EMBL" id="AFM13877.1"/>
    </source>
</evidence>
<dbReference type="GO" id="GO:0046654">
    <property type="term" value="P:tetrahydrofolate biosynthetic process"/>
    <property type="evidence" value="ECO:0007669"/>
    <property type="project" value="TreeGrafter"/>
</dbReference>
<keyword evidence="7" id="KW-0460">Magnesium</keyword>
<dbReference type="SUPFAM" id="SSF51717">
    <property type="entry name" value="Dihydropteroate synthetase-like"/>
    <property type="match status" value="1"/>
</dbReference>